<dbReference type="GO" id="GO:0016787">
    <property type="term" value="F:hydrolase activity"/>
    <property type="evidence" value="ECO:0007669"/>
    <property type="project" value="UniProtKB-KW"/>
</dbReference>
<dbReference type="GO" id="GO:0005524">
    <property type="term" value="F:ATP binding"/>
    <property type="evidence" value="ECO:0007669"/>
    <property type="project" value="UniProtKB-KW"/>
</dbReference>
<dbReference type="GO" id="GO:0003676">
    <property type="term" value="F:nucleic acid binding"/>
    <property type="evidence" value="ECO:0007669"/>
    <property type="project" value="InterPro"/>
</dbReference>
<dbReference type="GO" id="GO:0004386">
    <property type="term" value="F:helicase activity"/>
    <property type="evidence" value="ECO:0007669"/>
    <property type="project" value="UniProtKB-KW"/>
</dbReference>
<organism evidence="7 8">
    <name type="scientific">Limnoglobus roseus</name>
    <dbReference type="NCBI Taxonomy" id="2598579"/>
    <lineage>
        <taxon>Bacteria</taxon>
        <taxon>Pseudomonadati</taxon>
        <taxon>Planctomycetota</taxon>
        <taxon>Planctomycetia</taxon>
        <taxon>Gemmatales</taxon>
        <taxon>Gemmataceae</taxon>
        <taxon>Limnoglobus</taxon>
    </lineage>
</organism>
<sequence length="1178" mass="130302">MSTSTSAIRWAEGIREKHAGQQLSRLIARLYSHHTQVRAGQPGLSSWADAEAKARLDEAVILIDAGLTLREDENAGSRDCLRRAAELLEWLPPSKSGNQDSDTTHLLLSAAAYQLAGYPARAYSIIKIPFKIGSHSNILRSFLRGMFHEVEAEILNYWTMFARVEEEPDHTDLSQVSRLVIDETVSALGIVTAFARWGDDDRLEAAIDKLDAVRAMLVRGRDQLSWLLAKLTSVFAKDFVRSSLRTLLRGWESSLSPDGGHALEQYVRLAYTTGRCQAWPSQRAGINRLLKEGSFALCTPTGSGKTSVAELAILQSVFGRAEASLSSVGHEPIAIYLVPSKALAAEVEGKMSRIFRRLSKRRVVITGLYGGSDWGPADAWLTSPDPAVLICTYEKGEALMRFLGPQFMGRVTLIVLDEAHSIRFDGDYIKLAKADSRAFRLESLGMRLLGILHASNARVIALSAVATGIERSLQSWVTNRPEGEPVAVDYRSTRQLIGKLLVNKAGDFEIHYDLLDRARLQFQGSTDTPYVQNTIPKCPPAPGWDQGGVEVSLRPPLLWAGMHLARDGNGTSRGVLISVNQNLGTFAKDCLKLLTETWAGLKVPDFFRPPNTAEMVELFERARLACGDIFGQDSCEYRLLERGIVMHHGGMPPSLGRLLVALVTDGVVNLVIATSTLSEGVNLPLEVVLIQSLLRSGKEMSAAEFANLAGRAGRPGVSSEGQTLVLLRKPEKENWLTWKRYNELIAELVTKSSLLGSENLKVSPLAELLTFLYGQWSNLTGSQDVASFHDWLERTAVDDVTSIGAASDALTAEGVLDTLDSLLLAAVVELEQANALTTAEDALKKLWQHSFAAHVGSSDQLRDIFLRRGLAIGNTVYTDRRRRRNLYRTGLPPRSASELLALYPAIREEALPGTDYAKWDKPRRLKYVTTMVGLIGRIKRFEFAAKASRSKVNWQNVLAWWLDPEKKPYDPGPDRRADWFKYVSHHFYYLFSWGIGSFIGVASAEAQGEGQSVWQLEDWVRTGLPWSVFWLKELVAWGTLDPAAAYLLSKGLVPTRVQAQSLAAAYYRSEWAREGEDALDPRSIRKWAEAEVTPLTQVAQSLESIVSDVNLDEDFTGEEQERWRVLPIQSESGTHWIDPAGFRLATSASPVPEGEAASPAKDFQLSVPRAKVESSPYL</sequence>
<dbReference type="SMART" id="SM00487">
    <property type="entry name" value="DEXDc"/>
    <property type="match status" value="1"/>
</dbReference>
<protein>
    <submittedName>
        <fullName evidence="7">Helicase</fullName>
    </submittedName>
</protein>
<keyword evidence="1" id="KW-0547">Nucleotide-binding</keyword>
<dbReference type="InterPro" id="IPR014001">
    <property type="entry name" value="Helicase_ATP-bd"/>
</dbReference>
<evidence type="ECO:0000256" key="3">
    <source>
        <dbReference type="ARBA" id="ARBA00022806"/>
    </source>
</evidence>
<keyword evidence="2" id="KW-0378">Hydrolase</keyword>
<name>A0A5C1AHA5_9BACT</name>
<proteinExistence type="predicted"/>
<dbReference type="InterPro" id="IPR050474">
    <property type="entry name" value="Hel308_SKI2-like"/>
</dbReference>
<evidence type="ECO:0000313" key="8">
    <source>
        <dbReference type="Proteomes" id="UP000324974"/>
    </source>
</evidence>
<dbReference type="PANTHER" id="PTHR47961:SF6">
    <property type="entry name" value="DNA-DIRECTED DNA POLYMERASE"/>
    <property type="match status" value="1"/>
</dbReference>
<feature type="domain" description="Helicase C-terminal" evidence="6">
    <location>
        <begin position="589"/>
        <end position="768"/>
    </location>
</feature>
<dbReference type="EMBL" id="CP042425">
    <property type="protein sequence ID" value="QEL17376.1"/>
    <property type="molecule type" value="Genomic_DNA"/>
</dbReference>
<dbReference type="InterPro" id="IPR001650">
    <property type="entry name" value="Helicase_C-like"/>
</dbReference>
<reference evidence="8" key="1">
    <citation type="submission" date="2019-08" db="EMBL/GenBank/DDBJ databases">
        <title>Limnoglobus roseus gen. nov., sp. nov., a novel freshwater planctomycete with a giant genome from the family Gemmataceae.</title>
        <authorList>
            <person name="Kulichevskaya I.S."/>
            <person name="Naumoff D.G."/>
            <person name="Miroshnikov K."/>
            <person name="Ivanova A."/>
            <person name="Philippov D.A."/>
            <person name="Hakobyan A."/>
            <person name="Rijpstra I.C."/>
            <person name="Sinninghe Damste J.S."/>
            <person name="Liesack W."/>
            <person name="Dedysh S.N."/>
        </authorList>
    </citation>
    <scope>NUCLEOTIDE SEQUENCE [LARGE SCALE GENOMIC DNA]</scope>
    <source>
        <strain evidence="8">PX52</strain>
    </source>
</reference>
<dbReference type="InterPro" id="IPR011545">
    <property type="entry name" value="DEAD/DEAH_box_helicase_dom"/>
</dbReference>
<dbReference type="PROSITE" id="PS51194">
    <property type="entry name" value="HELICASE_CTER"/>
    <property type="match status" value="1"/>
</dbReference>
<evidence type="ECO:0000256" key="1">
    <source>
        <dbReference type="ARBA" id="ARBA00022741"/>
    </source>
</evidence>
<evidence type="ECO:0000259" key="5">
    <source>
        <dbReference type="PROSITE" id="PS51192"/>
    </source>
</evidence>
<dbReference type="PROSITE" id="PS51192">
    <property type="entry name" value="HELICASE_ATP_BIND_1"/>
    <property type="match status" value="1"/>
</dbReference>
<dbReference type="SMART" id="SM00490">
    <property type="entry name" value="HELICc"/>
    <property type="match status" value="1"/>
</dbReference>
<dbReference type="InterPro" id="IPR027417">
    <property type="entry name" value="P-loop_NTPase"/>
</dbReference>
<dbReference type="Pfam" id="PF00270">
    <property type="entry name" value="DEAD"/>
    <property type="match status" value="1"/>
</dbReference>
<feature type="domain" description="Helicase ATP-binding" evidence="5">
    <location>
        <begin position="286"/>
        <end position="484"/>
    </location>
</feature>
<evidence type="ECO:0000256" key="2">
    <source>
        <dbReference type="ARBA" id="ARBA00022801"/>
    </source>
</evidence>
<dbReference type="Gene3D" id="3.40.50.300">
    <property type="entry name" value="P-loop containing nucleotide triphosphate hydrolases"/>
    <property type="match status" value="2"/>
</dbReference>
<dbReference type="RefSeq" id="WP_168219121.1">
    <property type="nucleotide sequence ID" value="NZ_CP042425.1"/>
</dbReference>
<evidence type="ECO:0000313" key="7">
    <source>
        <dbReference type="EMBL" id="QEL17376.1"/>
    </source>
</evidence>
<dbReference type="KEGG" id="lrs:PX52LOC_04361"/>
<dbReference type="AlphaFoldDB" id="A0A5C1AHA5"/>
<evidence type="ECO:0000256" key="4">
    <source>
        <dbReference type="ARBA" id="ARBA00022840"/>
    </source>
</evidence>
<gene>
    <name evidence="7" type="ORF">PX52LOC_04361</name>
</gene>
<dbReference type="PANTHER" id="PTHR47961">
    <property type="entry name" value="DNA POLYMERASE THETA, PUTATIVE (AFU_ORTHOLOGUE AFUA_1G05260)-RELATED"/>
    <property type="match status" value="1"/>
</dbReference>
<dbReference type="Proteomes" id="UP000324974">
    <property type="component" value="Chromosome"/>
</dbReference>
<evidence type="ECO:0000259" key="6">
    <source>
        <dbReference type="PROSITE" id="PS51194"/>
    </source>
</evidence>
<keyword evidence="4" id="KW-0067">ATP-binding</keyword>
<keyword evidence="8" id="KW-1185">Reference proteome</keyword>
<dbReference type="SUPFAM" id="SSF52540">
    <property type="entry name" value="P-loop containing nucleoside triphosphate hydrolases"/>
    <property type="match status" value="1"/>
</dbReference>
<accession>A0A5C1AHA5</accession>
<keyword evidence="3 7" id="KW-0347">Helicase</keyword>